<dbReference type="Proteomes" id="UP000314294">
    <property type="component" value="Unassembled WGS sequence"/>
</dbReference>
<proteinExistence type="predicted"/>
<reference evidence="2 3" key="1">
    <citation type="submission" date="2019-03" db="EMBL/GenBank/DDBJ databases">
        <title>First draft genome of Liparis tanakae, snailfish: a comprehensive survey of snailfish specific genes.</title>
        <authorList>
            <person name="Kim W."/>
            <person name="Song I."/>
            <person name="Jeong J.-H."/>
            <person name="Kim D."/>
            <person name="Kim S."/>
            <person name="Ryu S."/>
            <person name="Song J.Y."/>
            <person name="Lee S.K."/>
        </authorList>
    </citation>
    <scope>NUCLEOTIDE SEQUENCE [LARGE SCALE GENOMIC DNA]</scope>
    <source>
        <tissue evidence="2">Muscle</tissue>
    </source>
</reference>
<evidence type="ECO:0000313" key="2">
    <source>
        <dbReference type="EMBL" id="TNN23762.1"/>
    </source>
</evidence>
<evidence type="ECO:0000313" key="3">
    <source>
        <dbReference type="Proteomes" id="UP000314294"/>
    </source>
</evidence>
<protein>
    <submittedName>
        <fullName evidence="2">Uncharacterized protein</fullName>
    </submittedName>
</protein>
<evidence type="ECO:0000256" key="1">
    <source>
        <dbReference type="SAM" id="MobiDB-lite"/>
    </source>
</evidence>
<gene>
    <name evidence="2" type="ORF">EYF80_066116</name>
</gene>
<keyword evidence="3" id="KW-1185">Reference proteome</keyword>
<dbReference type="AlphaFoldDB" id="A0A4Z2E5Y7"/>
<feature type="compositionally biased region" description="Basic residues" evidence="1">
    <location>
        <begin position="165"/>
        <end position="174"/>
    </location>
</feature>
<feature type="region of interest" description="Disordered" evidence="1">
    <location>
        <begin position="147"/>
        <end position="174"/>
    </location>
</feature>
<comment type="caution">
    <text evidence="2">The sequence shown here is derived from an EMBL/GenBank/DDBJ whole genome shotgun (WGS) entry which is preliminary data.</text>
</comment>
<accession>A0A4Z2E5Y7</accession>
<dbReference type="EMBL" id="SRLO01017437">
    <property type="protein sequence ID" value="TNN23762.1"/>
    <property type="molecule type" value="Genomic_DNA"/>
</dbReference>
<name>A0A4Z2E5Y7_9TELE</name>
<sequence>MEKQWRLRVVVSVVIRLNRKQPEELGYNPSFPLLPPPSPHLAPAPTDAPLPSSNLLHPIDIDSLKLLNPIDIDSLKLLHPIDIDSLKLLHPIDIDSLKLLNPLRQLCGGHGGCISEPVKMTSDPPKIEKNNESIACRSHLNIWTAASPDEEHLNQTPAQLGRLSNRFRGKTDRR</sequence>
<organism evidence="2 3">
    <name type="scientific">Liparis tanakae</name>
    <name type="common">Tanaka's snailfish</name>
    <dbReference type="NCBI Taxonomy" id="230148"/>
    <lineage>
        <taxon>Eukaryota</taxon>
        <taxon>Metazoa</taxon>
        <taxon>Chordata</taxon>
        <taxon>Craniata</taxon>
        <taxon>Vertebrata</taxon>
        <taxon>Euteleostomi</taxon>
        <taxon>Actinopterygii</taxon>
        <taxon>Neopterygii</taxon>
        <taxon>Teleostei</taxon>
        <taxon>Neoteleostei</taxon>
        <taxon>Acanthomorphata</taxon>
        <taxon>Eupercaria</taxon>
        <taxon>Perciformes</taxon>
        <taxon>Cottioidei</taxon>
        <taxon>Cottales</taxon>
        <taxon>Liparidae</taxon>
        <taxon>Liparis</taxon>
    </lineage>
</organism>